<name>A0A552WUB1_9MICO</name>
<dbReference type="PANTHER" id="PTHR41251">
    <property type="entry name" value="NON-HOMOLOGOUS END JOINING PROTEIN KU"/>
    <property type="match status" value="1"/>
</dbReference>
<dbReference type="InterPro" id="IPR016194">
    <property type="entry name" value="SPOC-like_C_dom_sf"/>
</dbReference>
<dbReference type="NCBIfam" id="TIGR02772">
    <property type="entry name" value="Ku_bact"/>
    <property type="match status" value="1"/>
</dbReference>
<evidence type="ECO:0000256" key="4">
    <source>
        <dbReference type="SAM" id="MobiDB-lite"/>
    </source>
</evidence>
<evidence type="ECO:0000313" key="6">
    <source>
        <dbReference type="EMBL" id="TRW46296.1"/>
    </source>
</evidence>
<accession>A0A552WUB1</accession>
<feature type="region of interest" description="Disordered" evidence="4">
    <location>
        <begin position="254"/>
        <end position="379"/>
    </location>
</feature>
<evidence type="ECO:0000256" key="1">
    <source>
        <dbReference type="ARBA" id="ARBA00023125"/>
    </source>
</evidence>
<reference evidence="6 7" key="1">
    <citation type="submission" date="2019-07" db="EMBL/GenBank/DDBJ databases">
        <title>Georgenia wutianyii sp. nov. and Georgenia *** sp. nov. isolated from plateau pika (Ochotona curzoniae) in the Qinghai-Tibet plateau of China.</title>
        <authorList>
            <person name="Tian Z."/>
        </authorList>
    </citation>
    <scope>NUCLEOTIDE SEQUENCE [LARGE SCALE GENOMIC DNA]</scope>
    <source>
        <strain evidence="6 7">Z446</strain>
    </source>
</reference>
<keyword evidence="3" id="KW-0234">DNA repair</keyword>
<dbReference type="GO" id="GO:0003690">
    <property type="term" value="F:double-stranded DNA binding"/>
    <property type="evidence" value="ECO:0007669"/>
    <property type="project" value="UniProtKB-UniRule"/>
</dbReference>
<dbReference type="GO" id="GO:0006303">
    <property type="term" value="P:double-strand break repair via nonhomologous end joining"/>
    <property type="evidence" value="ECO:0007669"/>
    <property type="project" value="UniProtKB-UniRule"/>
</dbReference>
<evidence type="ECO:0000256" key="2">
    <source>
        <dbReference type="ARBA" id="ARBA00023172"/>
    </source>
</evidence>
<dbReference type="PANTHER" id="PTHR41251:SF1">
    <property type="entry name" value="NON-HOMOLOGOUS END JOINING PROTEIN KU"/>
    <property type="match status" value="1"/>
</dbReference>
<feature type="compositionally biased region" description="Low complexity" evidence="4">
    <location>
        <begin position="300"/>
        <end position="355"/>
    </location>
</feature>
<dbReference type="InterPro" id="IPR009187">
    <property type="entry name" value="Prok_Ku"/>
</dbReference>
<dbReference type="SMART" id="SM00559">
    <property type="entry name" value="Ku78"/>
    <property type="match status" value="1"/>
</dbReference>
<dbReference type="CDD" id="cd00789">
    <property type="entry name" value="KU_like"/>
    <property type="match status" value="1"/>
</dbReference>
<dbReference type="EMBL" id="VJXR01000011">
    <property type="protein sequence ID" value="TRW46296.1"/>
    <property type="molecule type" value="Genomic_DNA"/>
</dbReference>
<proteinExistence type="inferred from homology"/>
<organism evidence="6 7">
    <name type="scientific">Georgenia yuyongxinii</name>
    <dbReference type="NCBI Taxonomy" id="2589797"/>
    <lineage>
        <taxon>Bacteria</taxon>
        <taxon>Bacillati</taxon>
        <taxon>Actinomycetota</taxon>
        <taxon>Actinomycetes</taxon>
        <taxon>Micrococcales</taxon>
        <taxon>Bogoriellaceae</taxon>
        <taxon>Georgenia</taxon>
    </lineage>
</organism>
<comment type="function">
    <text evidence="3">With LigD forms a non-homologous end joining (NHEJ) DNA repair enzyme, which repairs dsDNA breaks with reduced fidelity. Binds linear dsDNA with 5'- and 3'- overhangs but not closed circular dsDNA nor ssDNA. Recruits and stimulates the ligase activity of LigD.</text>
</comment>
<protein>
    <recommendedName>
        <fullName evidence="3">Non-homologous end joining protein Ku</fullName>
    </recommendedName>
</protein>
<evidence type="ECO:0000256" key="3">
    <source>
        <dbReference type="HAMAP-Rule" id="MF_01875"/>
    </source>
</evidence>
<keyword evidence="3" id="KW-0227">DNA damage</keyword>
<dbReference type="AlphaFoldDB" id="A0A552WUB1"/>
<evidence type="ECO:0000259" key="5">
    <source>
        <dbReference type="SMART" id="SM00559"/>
    </source>
</evidence>
<keyword evidence="2 3" id="KW-0233">DNA recombination</keyword>
<dbReference type="Pfam" id="PF02735">
    <property type="entry name" value="Ku"/>
    <property type="match status" value="1"/>
</dbReference>
<comment type="caution">
    <text evidence="6">The sequence shown here is derived from an EMBL/GenBank/DDBJ whole genome shotgun (WGS) entry which is preliminary data.</text>
</comment>
<dbReference type="SUPFAM" id="SSF100939">
    <property type="entry name" value="SPOC domain-like"/>
    <property type="match status" value="1"/>
</dbReference>
<dbReference type="HAMAP" id="MF_01875">
    <property type="entry name" value="Prokaryotic_Ku"/>
    <property type="match status" value="1"/>
</dbReference>
<feature type="domain" description="Ku" evidence="5">
    <location>
        <begin position="52"/>
        <end position="179"/>
    </location>
</feature>
<sequence length="379" mass="41241">MRAIWKGSVSFGLVNVPIKLYSATESHDVALHQVHNADGGRIRYQRRCEVCGKVIAYEDIAKAYDDGDRTVVLTEEDFDVLPVERSREISVLEFVPSEQLDPMMMQKSYYLAPDSKSTKSYVLLRRTLEETDRTAIVNFTLREKTRLGALRVRGDVLVLQALLWEDEVRAAEFPELDQEVKLSAKEMQMAAALVSSFESDFDPESFTDEYQVELRQLITAKLEQGEALDTEKTFGETAEEEAGGEVLDLMEALRRSVEESRSKKGGGAKGAGRSTAKDEGSATEEPASTEADETEEADGATKPARKAAASKTAASKTAASEAPARKTATAKTAASKAPARKTTASKAPARKTAAAAKDEEKPAAKKATTPRKAPAKKTA</sequence>
<dbReference type="InterPro" id="IPR006164">
    <property type="entry name" value="DNA_bd_Ku70/Ku80"/>
</dbReference>
<keyword evidence="1 3" id="KW-0238">DNA-binding</keyword>
<comment type="subunit">
    <text evidence="3">Homodimer. Interacts with LigD.</text>
</comment>
<comment type="similarity">
    <text evidence="3">Belongs to the prokaryotic Ku family.</text>
</comment>
<keyword evidence="7" id="KW-1185">Reference proteome</keyword>
<feature type="region of interest" description="Disordered" evidence="4">
    <location>
        <begin position="228"/>
        <end position="247"/>
    </location>
</feature>
<dbReference type="GO" id="GO:0006310">
    <property type="term" value="P:DNA recombination"/>
    <property type="evidence" value="ECO:0007669"/>
    <property type="project" value="UniProtKB-KW"/>
</dbReference>
<dbReference type="Proteomes" id="UP000318693">
    <property type="component" value="Unassembled WGS sequence"/>
</dbReference>
<evidence type="ECO:0000313" key="7">
    <source>
        <dbReference type="Proteomes" id="UP000318693"/>
    </source>
</evidence>
<dbReference type="Gene3D" id="2.40.290.10">
    <property type="match status" value="1"/>
</dbReference>
<dbReference type="RefSeq" id="WP_143417623.1">
    <property type="nucleotide sequence ID" value="NZ_VJXR01000011.1"/>
</dbReference>
<gene>
    <name evidence="3" type="primary">ku</name>
    <name evidence="6" type="ORF">FJ693_06045</name>
</gene>
<dbReference type="FunFam" id="2.40.290.10:FF:000004">
    <property type="entry name" value="Non-homologous end joining protein Ku"/>
    <property type="match status" value="1"/>
</dbReference>